<dbReference type="GO" id="GO:0032221">
    <property type="term" value="C:Rpd3S complex"/>
    <property type="evidence" value="ECO:0007669"/>
    <property type="project" value="UniProtKB-ARBA"/>
</dbReference>
<dbReference type="Proteomes" id="UP001216638">
    <property type="component" value="Chromosome 1"/>
</dbReference>
<feature type="domain" description="Histone deacetylase" evidence="11">
    <location>
        <begin position="1"/>
        <end position="284"/>
    </location>
</feature>
<dbReference type="PRINTS" id="PR01271">
    <property type="entry name" value="HISDACETLASE"/>
</dbReference>
<evidence type="ECO:0000256" key="2">
    <source>
        <dbReference type="ARBA" id="ARBA00012111"/>
    </source>
</evidence>
<proteinExistence type="inferred from homology"/>
<dbReference type="GO" id="GO:0141221">
    <property type="term" value="F:histone deacetylase activity, hydrolytic mechanism"/>
    <property type="evidence" value="ECO:0007669"/>
    <property type="project" value="UniProtKB-EC"/>
</dbReference>
<sequence>MKPTRIRMCHSLVMNYGLYKKMEIFRAKPATKREMSQFHTDDYVDFLHRVTPDNVDAYVREQAKYNVGDDCPVFDGLFEYCSISAGGSMARLSRDKCDIAVNWAGGLHHAKKGEASGFCYVNDIVLGILELLRYHPRVLYIDIDVHHGDGVEEAFYTTDRVMTCSFHKYGEFFPGTGELRDTGIGKGKNYACNVPLRDGITDESYKYVFEPVIRRIMEQYQPSAVVLQCGSDSLSGDKLGCFNLSMRGHANCVEFVKSFGLPLLLLGGGGYTMRNVSRAWAYETGLAAGQELNPIVPVNEYYEYFGPDYRLDVRPSNMENLNTREYLDKVKEQVFENLRHITPAPSVQGHVEPRLAHDMALDDEDDDMDNPDERASKIQRLRDKRIQRDGDLSDSEDEGEGGRRNVHSHRPEPQQPTPTPVTESQPAPTEMEVDPVEPTGAAPTAAKPAAQPTLGVAPTVGDVNEPPTAPSAQPADTPAPPRPMQTPSEPPQQQSADTSATAQAPTPDAPSMADGHTPSNAHQPS</sequence>
<name>A0AAF0DQI1_9BASI</name>
<dbReference type="InterPro" id="IPR000286">
    <property type="entry name" value="HDACs"/>
</dbReference>
<evidence type="ECO:0000256" key="8">
    <source>
        <dbReference type="ARBA" id="ARBA00023242"/>
    </source>
</evidence>
<keyword evidence="6" id="KW-0805">Transcription regulation</keyword>
<comment type="similarity">
    <text evidence="9">Belongs to the histone deacetylase family. HD Type 1 subfamily.</text>
</comment>
<evidence type="ECO:0000313" key="12">
    <source>
        <dbReference type="EMBL" id="WFC94175.1"/>
    </source>
</evidence>
<evidence type="ECO:0000259" key="11">
    <source>
        <dbReference type="Pfam" id="PF00850"/>
    </source>
</evidence>
<dbReference type="FunFam" id="3.40.800.20:FF:000001">
    <property type="entry name" value="Histone deacetylase"/>
    <property type="match status" value="1"/>
</dbReference>
<keyword evidence="5" id="KW-0156">Chromatin regulator</keyword>
<dbReference type="Gene3D" id="3.40.800.20">
    <property type="entry name" value="Histone deacetylase domain"/>
    <property type="match status" value="1"/>
</dbReference>
<keyword evidence="8" id="KW-0539">Nucleus</keyword>
<evidence type="ECO:0000256" key="7">
    <source>
        <dbReference type="ARBA" id="ARBA00023163"/>
    </source>
</evidence>
<feature type="compositionally biased region" description="Pro residues" evidence="10">
    <location>
        <begin position="477"/>
        <end position="490"/>
    </location>
</feature>
<feature type="compositionally biased region" description="Basic and acidic residues" evidence="10">
    <location>
        <begin position="378"/>
        <end position="391"/>
    </location>
</feature>
<feature type="compositionally biased region" description="Low complexity" evidence="10">
    <location>
        <begin position="491"/>
        <end position="511"/>
    </location>
</feature>
<evidence type="ECO:0000256" key="3">
    <source>
        <dbReference type="ARBA" id="ARBA00022491"/>
    </source>
</evidence>
<protein>
    <recommendedName>
        <fullName evidence="2">histone deacetylase</fullName>
        <ecNumber evidence="2">3.5.1.98</ecNumber>
    </recommendedName>
</protein>
<dbReference type="EMBL" id="CP119951">
    <property type="protein sequence ID" value="WFC94175.1"/>
    <property type="molecule type" value="Genomic_DNA"/>
</dbReference>
<evidence type="ECO:0000256" key="9">
    <source>
        <dbReference type="ARBA" id="ARBA00061569"/>
    </source>
</evidence>
<evidence type="ECO:0000256" key="1">
    <source>
        <dbReference type="ARBA" id="ARBA00004123"/>
    </source>
</evidence>
<dbReference type="AlphaFoldDB" id="A0AAF0DQI1"/>
<evidence type="ECO:0000256" key="10">
    <source>
        <dbReference type="SAM" id="MobiDB-lite"/>
    </source>
</evidence>
<gene>
    <name evidence="12" type="primary">RPD3</name>
    <name evidence="12" type="ORF">MBRA1_000808</name>
</gene>
<organism evidence="12 13">
    <name type="scientific">Malassezia brasiliensis</name>
    <dbReference type="NCBI Taxonomy" id="1821822"/>
    <lineage>
        <taxon>Eukaryota</taxon>
        <taxon>Fungi</taxon>
        <taxon>Dikarya</taxon>
        <taxon>Basidiomycota</taxon>
        <taxon>Ustilaginomycotina</taxon>
        <taxon>Malasseziomycetes</taxon>
        <taxon>Malasseziales</taxon>
        <taxon>Malasseziaceae</taxon>
        <taxon>Malassezia</taxon>
    </lineage>
</organism>
<dbReference type="InterPro" id="IPR037138">
    <property type="entry name" value="His_deacetylse_dom_sf"/>
</dbReference>
<accession>A0AAF0DQI1</accession>
<keyword evidence="4 12" id="KW-0378">Hydrolase</keyword>
<evidence type="ECO:0000256" key="4">
    <source>
        <dbReference type="ARBA" id="ARBA00022801"/>
    </source>
</evidence>
<dbReference type="PRINTS" id="PR01270">
    <property type="entry name" value="HDASUPER"/>
</dbReference>
<evidence type="ECO:0000256" key="5">
    <source>
        <dbReference type="ARBA" id="ARBA00022853"/>
    </source>
</evidence>
<dbReference type="SUPFAM" id="SSF52768">
    <property type="entry name" value="Arginase/deacetylase"/>
    <property type="match status" value="1"/>
</dbReference>
<dbReference type="InterPro" id="IPR023801">
    <property type="entry name" value="His_deacetylse_dom"/>
</dbReference>
<feature type="region of interest" description="Disordered" evidence="10">
    <location>
        <begin position="378"/>
        <end position="525"/>
    </location>
</feature>
<dbReference type="Pfam" id="PF00850">
    <property type="entry name" value="Hist_deacetyl"/>
    <property type="match status" value="1"/>
</dbReference>
<keyword evidence="7" id="KW-0804">Transcription</keyword>
<dbReference type="InterPro" id="IPR023696">
    <property type="entry name" value="Ureohydrolase_dom_sf"/>
</dbReference>
<dbReference type="GO" id="GO:0070210">
    <property type="term" value="C:Rpd3L-Expanded complex"/>
    <property type="evidence" value="ECO:0007669"/>
    <property type="project" value="TreeGrafter"/>
</dbReference>
<evidence type="ECO:0000313" key="13">
    <source>
        <dbReference type="Proteomes" id="UP001216638"/>
    </source>
</evidence>
<dbReference type="GO" id="GO:0031507">
    <property type="term" value="P:heterochromatin formation"/>
    <property type="evidence" value="ECO:0007669"/>
    <property type="project" value="TreeGrafter"/>
</dbReference>
<feature type="compositionally biased region" description="Low complexity" evidence="10">
    <location>
        <begin position="438"/>
        <end position="453"/>
    </location>
</feature>
<reference evidence="12" key="1">
    <citation type="submission" date="2023-03" db="EMBL/GenBank/DDBJ databases">
        <title>Mating type loci evolution in Malassezia.</title>
        <authorList>
            <person name="Coelho M.A."/>
        </authorList>
    </citation>
    <scope>NUCLEOTIDE SEQUENCE</scope>
    <source>
        <strain evidence="12">CBS 14135</strain>
    </source>
</reference>
<keyword evidence="3" id="KW-0678">Repressor</keyword>
<dbReference type="PANTHER" id="PTHR10625:SF10">
    <property type="entry name" value="HISTONE DEACETYLASE HDAC1"/>
    <property type="match status" value="1"/>
</dbReference>
<keyword evidence="13" id="KW-1185">Reference proteome</keyword>
<evidence type="ECO:0000256" key="6">
    <source>
        <dbReference type="ARBA" id="ARBA00023015"/>
    </source>
</evidence>
<dbReference type="EC" id="3.5.1.98" evidence="2"/>
<dbReference type="InterPro" id="IPR003084">
    <property type="entry name" value="HDAC_I/II"/>
</dbReference>
<comment type="subcellular location">
    <subcellularLocation>
        <location evidence="1">Nucleus</location>
    </subcellularLocation>
</comment>
<dbReference type="PANTHER" id="PTHR10625">
    <property type="entry name" value="HISTONE DEACETYLASE HDAC1-RELATED"/>
    <property type="match status" value="1"/>
</dbReference>